<evidence type="ECO:0000313" key="8">
    <source>
        <dbReference type="Proteomes" id="UP000301870"/>
    </source>
</evidence>
<keyword evidence="2" id="KW-0479">Metal-binding</keyword>
<keyword evidence="8" id="KW-1185">Reference proteome</keyword>
<dbReference type="Gene3D" id="6.20.210.20">
    <property type="entry name" value="THAP domain"/>
    <property type="match status" value="1"/>
</dbReference>
<feature type="domain" description="THAP-type" evidence="7">
    <location>
        <begin position="1"/>
        <end position="79"/>
    </location>
</feature>
<keyword evidence="4" id="KW-0862">Zinc</keyword>
<protein>
    <submittedName>
        <fullName evidence="9">Uncharacterized protein LOC111350119</fullName>
    </submittedName>
</protein>
<dbReference type="Pfam" id="PF13359">
    <property type="entry name" value="DDE_Tnp_4"/>
    <property type="match status" value="1"/>
</dbReference>
<reference evidence="9" key="1">
    <citation type="submission" date="2025-08" db="UniProtKB">
        <authorList>
            <consortium name="RefSeq"/>
        </authorList>
    </citation>
    <scope>IDENTIFICATION</scope>
    <source>
        <strain evidence="9">Ishihara</strain>
        <tissue evidence="9">Whole body</tissue>
    </source>
</reference>
<dbReference type="GO" id="GO:0003677">
    <property type="term" value="F:DNA binding"/>
    <property type="evidence" value="ECO:0007669"/>
    <property type="project" value="UniProtKB-UniRule"/>
</dbReference>
<dbReference type="InterPro" id="IPR006612">
    <property type="entry name" value="THAP_Znf"/>
</dbReference>
<dbReference type="PROSITE" id="PS50950">
    <property type="entry name" value="ZF_THAP"/>
    <property type="match status" value="1"/>
</dbReference>
<proteinExistence type="predicted"/>
<dbReference type="GO" id="GO:0008270">
    <property type="term" value="F:zinc ion binding"/>
    <property type="evidence" value="ECO:0007669"/>
    <property type="project" value="UniProtKB-KW"/>
</dbReference>
<evidence type="ECO:0000256" key="5">
    <source>
        <dbReference type="ARBA" id="ARBA00023125"/>
    </source>
</evidence>
<evidence type="ECO:0000256" key="4">
    <source>
        <dbReference type="ARBA" id="ARBA00022833"/>
    </source>
</evidence>
<evidence type="ECO:0000259" key="7">
    <source>
        <dbReference type="PROSITE" id="PS50950"/>
    </source>
</evidence>
<dbReference type="Pfam" id="PF13613">
    <property type="entry name" value="HTH_Tnp_4"/>
    <property type="match status" value="1"/>
</dbReference>
<evidence type="ECO:0000256" key="2">
    <source>
        <dbReference type="ARBA" id="ARBA00022723"/>
    </source>
</evidence>
<keyword evidence="3 6" id="KW-0863">Zinc-finger</keyword>
<gene>
    <name evidence="9" type="primary">LOC111350119</name>
</gene>
<dbReference type="InterPro" id="IPR038441">
    <property type="entry name" value="THAP_Znf_sf"/>
</dbReference>
<dbReference type="Pfam" id="PF05485">
    <property type="entry name" value="THAP"/>
    <property type="match status" value="1"/>
</dbReference>
<dbReference type="KEGG" id="sliu:111350119"/>
<evidence type="ECO:0000256" key="3">
    <source>
        <dbReference type="ARBA" id="ARBA00022771"/>
    </source>
</evidence>
<sequence length="469" mass="54266">MPRCVIVGCNENGRHTFPSDPKLKTLWEKATKIKKFKASKNSRLCYKHFKDSDYQEICATTGRPPLCKHLKKGVVPSIFPWTPKPSTSAIERQNRYIKRSAKKELFPPQNPIETLTGNYSMEDRNAVSDKEENLPDVQMEIEIKTHELGNMVSDEPERSIRLVNSFTQTPRLNFLFSNYQLMTDDETILYYTGLESYEKFKTVLSTLLPMAYSISYRRNYVMNMSIEDQFLLMLMKLRRNLDDFILSKHFDISKSEVGNVFVTWINFVHQLWSKLNIWPSRELVDYFMPSQFKKNHKITRVIIDGTEVPITRPKNPKSQQATFSSYKHHNTIKFLVGSTPGGLLSYCSEGYGGSTSDRQIIERCNVIHKCNPGDGIMADRGFNIQDLLAPRDITLLVPNFLKGLSQLPGIKLKHDQKLAANRIHIERLIGLIKTYKIFKTDVNAYYVPLMSKIFFVCLMLCNFREKIVN</sequence>
<evidence type="ECO:0000256" key="6">
    <source>
        <dbReference type="PROSITE-ProRule" id="PRU00309"/>
    </source>
</evidence>
<dbReference type="InterPro" id="IPR027806">
    <property type="entry name" value="HARBI1_dom"/>
</dbReference>
<name>A0A9J7IJU9_SPOLT</name>
<dbReference type="Proteomes" id="UP000301870">
    <property type="component" value="Chromosome 10"/>
</dbReference>
<organism evidence="8 9">
    <name type="scientific">Spodoptera litura</name>
    <name type="common">Asian cotton leafworm</name>
    <dbReference type="NCBI Taxonomy" id="69820"/>
    <lineage>
        <taxon>Eukaryota</taxon>
        <taxon>Metazoa</taxon>
        <taxon>Ecdysozoa</taxon>
        <taxon>Arthropoda</taxon>
        <taxon>Hexapoda</taxon>
        <taxon>Insecta</taxon>
        <taxon>Pterygota</taxon>
        <taxon>Neoptera</taxon>
        <taxon>Endopterygota</taxon>
        <taxon>Lepidoptera</taxon>
        <taxon>Glossata</taxon>
        <taxon>Ditrysia</taxon>
        <taxon>Noctuoidea</taxon>
        <taxon>Noctuidae</taxon>
        <taxon>Amphipyrinae</taxon>
        <taxon>Spodoptera</taxon>
    </lineage>
</organism>
<dbReference type="SUPFAM" id="SSF57716">
    <property type="entry name" value="Glucocorticoid receptor-like (DNA-binding domain)"/>
    <property type="match status" value="1"/>
</dbReference>
<dbReference type="InterPro" id="IPR027805">
    <property type="entry name" value="Transposase_HTH_dom"/>
</dbReference>
<dbReference type="SMART" id="SM00980">
    <property type="entry name" value="THAP"/>
    <property type="match status" value="1"/>
</dbReference>
<dbReference type="RefSeq" id="XP_022817333.1">
    <property type="nucleotide sequence ID" value="XM_022961565.1"/>
</dbReference>
<evidence type="ECO:0000256" key="1">
    <source>
        <dbReference type="ARBA" id="ARBA00001968"/>
    </source>
</evidence>
<comment type="cofactor">
    <cofactor evidence="1">
        <name>a divalent metal cation</name>
        <dbReference type="ChEBI" id="CHEBI:60240"/>
    </cofactor>
</comment>
<dbReference type="AlphaFoldDB" id="A0A9J7IJU9"/>
<dbReference type="GeneID" id="111350119"/>
<accession>A0A9J7IJU9</accession>
<dbReference type="OrthoDB" id="7331812at2759"/>
<dbReference type="PANTHER" id="PTHR23080">
    <property type="entry name" value="THAP DOMAIN PROTEIN"/>
    <property type="match status" value="1"/>
</dbReference>
<evidence type="ECO:0000313" key="9">
    <source>
        <dbReference type="RefSeq" id="XP_022817333.1"/>
    </source>
</evidence>
<keyword evidence="5 6" id="KW-0238">DNA-binding</keyword>